<gene>
    <name evidence="2" type="ORF">ACJ73_08569</name>
</gene>
<dbReference type="AlphaFoldDB" id="A0A1J9PW12"/>
<protein>
    <submittedName>
        <fullName evidence="2">Uncharacterized protein</fullName>
    </submittedName>
</protein>
<reference evidence="2 3" key="1">
    <citation type="submission" date="2015-08" db="EMBL/GenBank/DDBJ databases">
        <title>Emmonsia species relationships and genome sequence.</title>
        <authorList>
            <person name="Cuomo C.A."/>
            <person name="Schwartz I.S."/>
            <person name="Kenyon C."/>
            <person name="De Hoog G.S."/>
            <person name="Govender N.P."/>
            <person name="Botha A."/>
            <person name="Moreno L."/>
            <person name="De Vries M."/>
            <person name="Munoz J.F."/>
            <person name="Stielow J.B."/>
        </authorList>
    </citation>
    <scope>NUCLEOTIDE SEQUENCE [LARGE SCALE GENOMIC DNA]</scope>
    <source>
        <strain evidence="2 3">EI222</strain>
    </source>
</reference>
<organism evidence="2 3">
    <name type="scientific">Blastomyces percursus</name>
    <dbReference type="NCBI Taxonomy" id="1658174"/>
    <lineage>
        <taxon>Eukaryota</taxon>
        <taxon>Fungi</taxon>
        <taxon>Dikarya</taxon>
        <taxon>Ascomycota</taxon>
        <taxon>Pezizomycotina</taxon>
        <taxon>Eurotiomycetes</taxon>
        <taxon>Eurotiomycetidae</taxon>
        <taxon>Onygenales</taxon>
        <taxon>Ajellomycetaceae</taxon>
        <taxon>Blastomyces</taxon>
    </lineage>
</organism>
<proteinExistence type="predicted"/>
<name>A0A1J9PW12_9EURO</name>
<dbReference type="InterPro" id="IPR022190">
    <property type="entry name" value="DUF3716"/>
</dbReference>
<comment type="caution">
    <text evidence="2">The sequence shown here is derived from an EMBL/GenBank/DDBJ whole genome shotgun (WGS) entry which is preliminary data.</text>
</comment>
<dbReference type="VEuPathDB" id="FungiDB:ACJ73_08569"/>
<accession>A0A1J9PW12</accession>
<keyword evidence="3" id="KW-1185">Reference proteome</keyword>
<dbReference type="Proteomes" id="UP000242791">
    <property type="component" value="Unassembled WGS sequence"/>
</dbReference>
<dbReference type="OrthoDB" id="4500275at2759"/>
<dbReference type="Pfam" id="PF12511">
    <property type="entry name" value="DUF3716"/>
    <property type="match status" value="1"/>
</dbReference>
<feature type="region of interest" description="Disordered" evidence="1">
    <location>
        <begin position="44"/>
        <end position="83"/>
    </location>
</feature>
<evidence type="ECO:0000313" key="2">
    <source>
        <dbReference type="EMBL" id="OJD20098.1"/>
    </source>
</evidence>
<sequence>MATQINDLVDGRITFSVRAVPQNSASTAGSIAVSSSSLPPLGGFVQDLVEPGTGPGVESSSGPAGMTASLEDQGGSWRKGSSKEQMMFRWRKIIIDEIHTRESSGMSVSATMESIELIRQQGKLSLNKLRAVEMAETDLDPQSREVLALPGQDVVFVRGAITEVQVRSHRPSYINVLLIQSRGQPEPHACTACRDGPGFRPFPECRRVPGHFGGACGNCKWQDHAARCSVRDGGIEVIDLDDDDDDDEGGPQR</sequence>
<dbReference type="STRING" id="1658174.A0A1J9PW12"/>
<evidence type="ECO:0000313" key="3">
    <source>
        <dbReference type="Proteomes" id="UP000242791"/>
    </source>
</evidence>
<dbReference type="EMBL" id="LGTZ01002065">
    <property type="protein sequence ID" value="OJD20098.1"/>
    <property type="molecule type" value="Genomic_DNA"/>
</dbReference>
<evidence type="ECO:0000256" key="1">
    <source>
        <dbReference type="SAM" id="MobiDB-lite"/>
    </source>
</evidence>